<dbReference type="Pfam" id="PF01535">
    <property type="entry name" value="PPR"/>
    <property type="match status" value="2"/>
</dbReference>
<dbReference type="Pfam" id="PF13041">
    <property type="entry name" value="PPR_2"/>
    <property type="match status" value="2"/>
</dbReference>
<dbReference type="GO" id="GO:0003723">
    <property type="term" value="F:RNA binding"/>
    <property type="evidence" value="ECO:0007669"/>
    <property type="project" value="InterPro"/>
</dbReference>
<evidence type="ECO:0008006" key="4">
    <source>
        <dbReference type="Google" id="ProtNLM"/>
    </source>
</evidence>
<dbReference type="EMBL" id="OU503053">
    <property type="protein sequence ID" value="CAI9782017.1"/>
    <property type="molecule type" value="Genomic_DNA"/>
</dbReference>
<dbReference type="PANTHER" id="PTHR47926:SF359">
    <property type="entry name" value="PENTACOTRIPEPTIDE-REPEAT REGION OF PRORP DOMAIN-CONTAINING PROTEIN"/>
    <property type="match status" value="1"/>
</dbReference>
<dbReference type="InterPro" id="IPR002885">
    <property type="entry name" value="PPR_rpt"/>
</dbReference>
<dbReference type="Gene3D" id="1.25.40.10">
    <property type="entry name" value="Tetratricopeptide repeat domain"/>
    <property type="match status" value="2"/>
</dbReference>
<keyword evidence="1" id="KW-0677">Repeat</keyword>
<accession>A0AAD2ABH3</accession>
<reference evidence="2" key="1">
    <citation type="submission" date="2023-05" db="EMBL/GenBank/DDBJ databases">
        <authorList>
            <person name="Huff M."/>
        </authorList>
    </citation>
    <scope>NUCLEOTIDE SEQUENCE</scope>
</reference>
<dbReference type="InterPro" id="IPR046960">
    <property type="entry name" value="PPR_At4g14850-like_plant"/>
</dbReference>
<dbReference type="GO" id="GO:0009451">
    <property type="term" value="P:RNA modification"/>
    <property type="evidence" value="ECO:0007669"/>
    <property type="project" value="InterPro"/>
</dbReference>
<gene>
    <name evidence="2" type="ORF">FPE_LOCUS29447</name>
</gene>
<evidence type="ECO:0000256" key="1">
    <source>
        <dbReference type="ARBA" id="ARBA00022737"/>
    </source>
</evidence>
<dbReference type="FunFam" id="1.25.40.10:FF:000427">
    <property type="entry name" value="Pentatricopeptide repeat-containing protein chloroplastic"/>
    <property type="match status" value="1"/>
</dbReference>
<dbReference type="PANTHER" id="PTHR47926">
    <property type="entry name" value="PENTATRICOPEPTIDE REPEAT-CONTAINING PROTEIN"/>
    <property type="match status" value="1"/>
</dbReference>
<evidence type="ECO:0000313" key="2">
    <source>
        <dbReference type="EMBL" id="CAI9782017.1"/>
    </source>
</evidence>
<dbReference type="NCBIfam" id="TIGR00756">
    <property type="entry name" value="PPR"/>
    <property type="match status" value="2"/>
</dbReference>
<protein>
    <recommendedName>
        <fullName evidence="4">Pentatricopeptide repeat-containing protein</fullName>
    </recommendedName>
</protein>
<sequence length="278" mass="31469">MALFVSFHAHVKPITHHYVLPKASYTIQNHEPVIKNQNLKSDTSVKRRRAKRIKTLVDKGSISSTRRLLSYVESGCLEDALHVFENMSDSSTFIWNVIIRGLANNGFFEEAIYYYHRMQFEGVEVDSFTFPSVIKACTAIFATIEGQKVHSRIIKLGLDSDIYICNALILMYAKVGYVKDSDEIFEGMHVKDLVSWNSMISGYVSAGDGQSSLMCFRKMQADGLQPDRFSIISALGACALGHFLLNGKEIHCQIVKEVGIQVNRRGDRCVVYLKRKTW</sequence>
<name>A0AAD2ABH3_9LAMI</name>
<keyword evidence="3" id="KW-1185">Reference proteome</keyword>
<dbReference type="Proteomes" id="UP000834106">
    <property type="component" value="Chromosome 18"/>
</dbReference>
<proteinExistence type="predicted"/>
<organism evidence="2 3">
    <name type="scientific">Fraxinus pennsylvanica</name>
    <dbReference type="NCBI Taxonomy" id="56036"/>
    <lineage>
        <taxon>Eukaryota</taxon>
        <taxon>Viridiplantae</taxon>
        <taxon>Streptophyta</taxon>
        <taxon>Embryophyta</taxon>
        <taxon>Tracheophyta</taxon>
        <taxon>Spermatophyta</taxon>
        <taxon>Magnoliopsida</taxon>
        <taxon>eudicotyledons</taxon>
        <taxon>Gunneridae</taxon>
        <taxon>Pentapetalae</taxon>
        <taxon>asterids</taxon>
        <taxon>lamiids</taxon>
        <taxon>Lamiales</taxon>
        <taxon>Oleaceae</taxon>
        <taxon>Oleeae</taxon>
        <taxon>Fraxinus</taxon>
    </lineage>
</organism>
<dbReference type="AlphaFoldDB" id="A0AAD2ABH3"/>
<dbReference type="InterPro" id="IPR011990">
    <property type="entry name" value="TPR-like_helical_dom_sf"/>
</dbReference>
<evidence type="ECO:0000313" key="3">
    <source>
        <dbReference type="Proteomes" id="UP000834106"/>
    </source>
</evidence>